<comment type="caution">
    <text evidence="1">The sequence shown here is derived from an EMBL/GenBank/DDBJ whole genome shotgun (WGS) entry which is preliminary data.</text>
</comment>
<protein>
    <submittedName>
        <fullName evidence="1">Uncharacterized protein</fullName>
    </submittedName>
</protein>
<accession>A0A835YSH5</accession>
<dbReference type="EMBL" id="JAFCMP010000379">
    <property type="protein sequence ID" value="KAG5180615.1"/>
    <property type="molecule type" value="Genomic_DNA"/>
</dbReference>
<dbReference type="Proteomes" id="UP000664859">
    <property type="component" value="Unassembled WGS sequence"/>
</dbReference>
<proteinExistence type="predicted"/>
<keyword evidence="2" id="KW-1185">Reference proteome</keyword>
<sequence length="324" mass="35112">MGKEAAQSTVKGCSRCPTHQHQVHGVPQGVDLQKEHRQQCTACLKSVRYCQRCQGWSSTSHANWNKQHNCAKCCADRKVVVSGKRKEVAALKTRDLVSGTGRFSVKASNVLPPGARRRAALQKRDGQSRTMEECGLSWISGERGRLPDQLHDHALNITGPSGGYTPIHRHGFSVANVCCLGTKEYLFAPSQPLHLVKGDAGHLLARDTISKLAGAAHLASIAKEGQGCVYKAVLKADDAGAPNVIVWPPGCYHEIHTPGPYAGLHFYTVPPSAKLLQESLAWNFSGVCQVWADELKSVGVGDDALHAWYRRACTSVLVTASQHT</sequence>
<gene>
    <name evidence="1" type="ORF">JKP88DRAFT_246725</name>
</gene>
<reference evidence="1" key="1">
    <citation type="submission" date="2021-02" db="EMBL/GenBank/DDBJ databases">
        <title>First Annotated Genome of the Yellow-green Alga Tribonema minus.</title>
        <authorList>
            <person name="Mahan K.M."/>
        </authorList>
    </citation>
    <scope>NUCLEOTIDE SEQUENCE</scope>
    <source>
        <strain evidence="1">UTEX B ZZ1240</strain>
    </source>
</reference>
<name>A0A835YSH5_9STRA</name>
<evidence type="ECO:0000313" key="2">
    <source>
        <dbReference type="Proteomes" id="UP000664859"/>
    </source>
</evidence>
<dbReference type="AlphaFoldDB" id="A0A835YSH5"/>
<organism evidence="1 2">
    <name type="scientific">Tribonema minus</name>
    <dbReference type="NCBI Taxonomy" id="303371"/>
    <lineage>
        <taxon>Eukaryota</taxon>
        <taxon>Sar</taxon>
        <taxon>Stramenopiles</taxon>
        <taxon>Ochrophyta</taxon>
        <taxon>PX clade</taxon>
        <taxon>Xanthophyceae</taxon>
        <taxon>Tribonematales</taxon>
        <taxon>Tribonemataceae</taxon>
        <taxon>Tribonema</taxon>
    </lineage>
</organism>
<dbReference type="OrthoDB" id="2635829at2759"/>
<evidence type="ECO:0000313" key="1">
    <source>
        <dbReference type="EMBL" id="KAG5180615.1"/>
    </source>
</evidence>